<dbReference type="Gene3D" id="3.40.50.1470">
    <property type="entry name" value="Peptidyl-tRNA hydrolase"/>
    <property type="match status" value="1"/>
</dbReference>
<feature type="binding site" evidence="7">
    <location>
        <position position="19"/>
    </location>
    <ligand>
        <name>tRNA</name>
        <dbReference type="ChEBI" id="CHEBI:17843"/>
    </ligand>
</feature>
<proteinExistence type="inferred from homology"/>
<dbReference type="SUPFAM" id="SSF53178">
    <property type="entry name" value="Peptidyl-tRNA hydrolase-like"/>
    <property type="match status" value="1"/>
</dbReference>
<feature type="site" description="Stabilizes the basic form of H active site to accept a proton" evidence="7">
    <location>
        <position position="97"/>
    </location>
</feature>
<evidence type="ECO:0000256" key="3">
    <source>
        <dbReference type="ARBA" id="ARBA00022801"/>
    </source>
</evidence>
<dbReference type="PANTHER" id="PTHR17224:SF1">
    <property type="entry name" value="PEPTIDYL-TRNA HYDROLASE"/>
    <property type="match status" value="1"/>
</dbReference>
<comment type="function">
    <text evidence="7">Catalyzes the release of premature peptidyl moieties from peptidyl-tRNA molecules trapped in stalled 50S ribosomal subunits, and thus maintains levels of free tRNAs and 50S ribosomes.</text>
</comment>
<dbReference type="PROSITE" id="PS01196">
    <property type="entry name" value="PEPT_TRNA_HYDROL_2"/>
    <property type="match status" value="1"/>
</dbReference>
<keyword evidence="4 7" id="KW-0694">RNA-binding</keyword>
<name>A0A0S2KAT8_9GAMM</name>
<reference evidence="10 11" key="1">
    <citation type="submission" date="2015-11" db="EMBL/GenBank/DDBJ databases">
        <authorList>
            <person name="Zhang Y."/>
            <person name="Guo Z."/>
        </authorList>
    </citation>
    <scope>NUCLEOTIDE SEQUENCE [LARGE SCALE GENOMIC DNA]</scope>
    <source>
        <strain evidence="10 11">KCTC 32221</strain>
    </source>
</reference>
<dbReference type="Proteomes" id="UP000065641">
    <property type="component" value="Chromosome"/>
</dbReference>
<evidence type="ECO:0000256" key="1">
    <source>
        <dbReference type="ARBA" id="ARBA00013260"/>
    </source>
</evidence>
<keyword evidence="11" id="KW-1185">Reference proteome</keyword>
<dbReference type="STRING" id="1249552.PS2015_754"/>
<dbReference type="OrthoDB" id="9800507at2"/>
<comment type="similarity">
    <text evidence="5 7 9">Belongs to the PTH family.</text>
</comment>
<dbReference type="InterPro" id="IPR018171">
    <property type="entry name" value="Pept_tRNA_hydro_CS"/>
</dbReference>
<evidence type="ECO:0000256" key="5">
    <source>
        <dbReference type="ARBA" id="ARBA00038063"/>
    </source>
</evidence>
<accession>A0A0S2KAT8</accession>
<comment type="subunit">
    <text evidence="7">Monomer.</text>
</comment>
<evidence type="ECO:0000256" key="8">
    <source>
        <dbReference type="RuleBase" id="RU000673"/>
    </source>
</evidence>
<comment type="subcellular location">
    <subcellularLocation>
        <location evidence="7">Cytoplasm</location>
    </subcellularLocation>
</comment>
<evidence type="ECO:0000313" key="10">
    <source>
        <dbReference type="EMBL" id="ALO45431.1"/>
    </source>
</evidence>
<dbReference type="EMBL" id="CP013189">
    <property type="protein sequence ID" value="ALO45431.1"/>
    <property type="molecule type" value="Genomic_DNA"/>
</dbReference>
<dbReference type="KEGG" id="pspi:PS2015_754"/>
<sequence length="201" mass="22079">MSSDTLKLIVGLGNPGPQYQRNRHNVGVWFLDEICRQYQGELRPETRFHGNVGRVTIQGNDVRLLFPTTFMNRSGLSVVSLCQYFDIAPGQMLVAYDEIDFPVGTTRLKAGGGHGGHNGIRDIIRALGGANEFKRLRIGVGHPGDKSKVANYVLSDPGKDDTIQIEHDIDQALKVLPQIVAGGWNEAMKTLHSQSDATLKT</sequence>
<evidence type="ECO:0000256" key="4">
    <source>
        <dbReference type="ARBA" id="ARBA00022884"/>
    </source>
</evidence>
<feature type="binding site" evidence="7">
    <location>
        <position position="70"/>
    </location>
    <ligand>
        <name>tRNA</name>
        <dbReference type="ChEBI" id="CHEBI:17843"/>
    </ligand>
</feature>
<dbReference type="AlphaFoldDB" id="A0A0S2KAT8"/>
<keyword evidence="7" id="KW-0963">Cytoplasm</keyword>
<dbReference type="EC" id="3.1.1.29" evidence="1 7"/>
<feature type="site" description="Discriminates between blocked and unblocked aminoacyl-tRNA" evidence="7">
    <location>
        <position position="14"/>
    </location>
</feature>
<feature type="binding site" evidence="7">
    <location>
        <position position="72"/>
    </location>
    <ligand>
        <name>tRNA</name>
        <dbReference type="ChEBI" id="CHEBI:17843"/>
    </ligand>
</feature>
<keyword evidence="2 7" id="KW-0820">tRNA-binding</keyword>
<protein>
    <recommendedName>
        <fullName evidence="6 7">Peptidyl-tRNA hydrolase</fullName>
        <shortName evidence="7">Pth</shortName>
        <ecNumber evidence="1 7">3.1.1.29</ecNumber>
    </recommendedName>
</protein>
<evidence type="ECO:0000256" key="7">
    <source>
        <dbReference type="HAMAP-Rule" id="MF_00083"/>
    </source>
</evidence>
<dbReference type="RefSeq" id="WP_058020971.1">
    <property type="nucleotide sequence ID" value="NZ_CP013189.1"/>
</dbReference>
<comment type="catalytic activity">
    <reaction evidence="7 8">
        <text>an N-acyl-L-alpha-aminoacyl-tRNA + H2O = an N-acyl-L-amino acid + a tRNA + H(+)</text>
        <dbReference type="Rhea" id="RHEA:54448"/>
        <dbReference type="Rhea" id="RHEA-COMP:10123"/>
        <dbReference type="Rhea" id="RHEA-COMP:13883"/>
        <dbReference type="ChEBI" id="CHEBI:15377"/>
        <dbReference type="ChEBI" id="CHEBI:15378"/>
        <dbReference type="ChEBI" id="CHEBI:59874"/>
        <dbReference type="ChEBI" id="CHEBI:78442"/>
        <dbReference type="ChEBI" id="CHEBI:138191"/>
        <dbReference type="EC" id="3.1.1.29"/>
    </reaction>
</comment>
<dbReference type="PATRIC" id="fig|1249552.3.peg.759"/>
<evidence type="ECO:0000256" key="2">
    <source>
        <dbReference type="ARBA" id="ARBA00022555"/>
    </source>
</evidence>
<gene>
    <name evidence="7" type="primary">pth</name>
    <name evidence="10" type="ORF">PS2015_754</name>
</gene>
<evidence type="ECO:0000256" key="9">
    <source>
        <dbReference type="RuleBase" id="RU004320"/>
    </source>
</evidence>
<dbReference type="GO" id="GO:0072344">
    <property type="term" value="P:rescue of stalled ribosome"/>
    <property type="evidence" value="ECO:0007669"/>
    <property type="project" value="UniProtKB-UniRule"/>
</dbReference>
<dbReference type="GO" id="GO:0004045">
    <property type="term" value="F:peptidyl-tRNA hydrolase activity"/>
    <property type="evidence" value="ECO:0007669"/>
    <property type="project" value="UniProtKB-UniRule"/>
</dbReference>
<dbReference type="GO" id="GO:0006515">
    <property type="term" value="P:protein quality control for misfolded or incompletely synthesized proteins"/>
    <property type="evidence" value="ECO:0007669"/>
    <property type="project" value="UniProtKB-UniRule"/>
</dbReference>
<evidence type="ECO:0000256" key="6">
    <source>
        <dbReference type="ARBA" id="ARBA00050038"/>
    </source>
</evidence>
<dbReference type="GO" id="GO:0005737">
    <property type="term" value="C:cytoplasm"/>
    <property type="evidence" value="ECO:0007669"/>
    <property type="project" value="UniProtKB-SubCell"/>
</dbReference>
<dbReference type="Pfam" id="PF01195">
    <property type="entry name" value="Pept_tRNA_hydro"/>
    <property type="match status" value="1"/>
</dbReference>
<dbReference type="PANTHER" id="PTHR17224">
    <property type="entry name" value="PEPTIDYL-TRNA HYDROLASE"/>
    <property type="match status" value="1"/>
</dbReference>
<comment type="function">
    <text evidence="7">Hydrolyzes ribosome-free peptidyl-tRNAs (with 1 or more amino acids incorporated), which drop off the ribosome during protein synthesis, or as a result of ribosome stalling.</text>
</comment>
<dbReference type="InterPro" id="IPR001328">
    <property type="entry name" value="Pept_tRNA_hydro"/>
</dbReference>
<dbReference type="InterPro" id="IPR036416">
    <property type="entry name" value="Pept_tRNA_hydro_sf"/>
</dbReference>
<evidence type="ECO:0000313" key="11">
    <source>
        <dbReference type="Proteomes" id="UP000065641"/>
    </source>
</evidence>
<organism evidence="10 11">
    <name type="scientific">Pseudohongiella spirulinae</name>
    <dbReference type="NCBI Taxonomy" id="1249552"/>
    <lineage>
        <taxon>Bacteria</taxon>
        <taxon>Pseudomonadati</taxon>
        <taxon>Pseudomonadota</taxon>
        <taxon>Gammaproteobacteria</taxon>
        <taxon>Pseudomonadales</taxon>
        <taxon>Pseudohongiellaceae</taxon>
        <taxon>Pseudohongiella</taxon>
    </lineage>
</organism>
<dbReference type="HAMAP" id="MF_00083">
    <property type="entry name" value="Pept_tRNA_hydro_bact"/>
    <property type="match status" value="1"/>
</dbReference>
<dbReference type="CDD" id="cd00462">
    <property type="entry name" value="PTH"/>
    <property type="match status" value="1"/>
</dbReference>
<dbReference type="GO" id="GO:0000049">
    <property type="term" value="F:tRNA binding"/>
    <property type="evidence" value="ECO:0007669"/>
    <property type="project" value="UniProtKB-UniRule"/>
</dbReference>
<keyword evidence="3 7" id="KW-0378">Hydrolase</keyword>
<feature type="active site" description="Proton acceptor" evidence="7">
    <location>
        <position position="24"/>
    </location>
</feature>
<feature type="binding site" evidence="7">
    <location>
        <position position="118"/>
    </location>
    <ligand>
        <name>tRNA</name>
        <dbReference type="ChEBI" id="CHEBI:17843"/>
    </ligand>
</feature>
<dbReference type="PROSITE" id="PS01195">
    <property type="entry name" value="PEPT_TRNA_HYDROL_1"/>
    <property type="match status" value="1"/>
</dbReference>
<dbReference type="FunFam" id="3.40.50.1470:FF:000001">
    <property type="entry name" value="Peptidyl-tRNA hydrolase"/>
    <property type="match status" value="1"/>
</dbReference>
<dbReference type="NCBIfam" id="TIGR00447">
    <property type="entry name" value="pth"/>
    <property type="match status" value="1"/>
</dbReference>